<proteinExistence type="predicted"/>
<name>A0A4S4NL31_9RHOB</name>
<keyword evidence="1" id="KW-0732">Signal</keyword>
<evidence type="ECO:0000256" key="1">
    <source>
        <dbReference type="SAM" id="SignalP"/>
    </source>
</evidence>
<gene>
    <name evidence="2" type="ORF">E4Z66_05380</name>
</gene>
<protein>
    <submittedName>
        <fullName evidence="2">Uncharacterized protein</fullName>
    </submittedName>
</protein>
<accession>A0A4S4NL31</accession>
<feature type="signal peptide" evidence="1">
    <location>
        <begin position="1"/>
        <end position="19"/>
    </location>
</feature>
<comment type="caution">
    <text evidence="2">The sequence shown here is derived from an EMBL/GenBank/DDBJ whole genome shotgun (WGS) entry which is preliminary data.</text>
</comment>
<reference evidence="2 3" key="1">
    <citation type="submission" date="2019-04" db="EMBL/GenBank/DDBJ databases">
        <title>Shimia ponticola sp. nov., isolated from seawater.</title>
        <authorList>
            <person name="Kim Y.-O."/>
            <person name="Yoon J.-H."/>
        </authorList>
    </citation>
    <scope>NUCLEOTIDE SEQUENCE [LARGE SCALE GENOMIC DNA]</scope>
    <source>
        <strain evidence="2 3">MYP11</strain>
    </source>
</reference>
<organism evidence="2 3">
    <name type="scientific">Aliishimia ponticola</name>
    <dbReference type="NCBI Taxonomy" id="2499833"/>
    <lineage>
        <taxon>Bacteria</taxon>
        <taxon>Pseudomonadati</taxon>
        <taxon>Pseudomonadota</taxon>
        <taxon>Alphaproteobacteria</taxon>
        <taxon>Rhodobacterales</taxon>
        <taxon>Paracoccaceae</taxon>
        <taxon>Aliishimia</taxon>
    </lineage>
</organism>
<dbReference type="Proteomes" id="UP000306602">
    <property type="component" value="Unassembled WGS sequence"/>
</dbReference>
<dbReference type="EMBL" id="SRKY01000001">
    <property type="protein sequence ID" value="THH38991.1"/>
    <property type="molecule type" value="Genomic_DNA"/>
</dbReference>
<dbReference type="AlphaFoldDB" id="A0A4S4NL31"/>
<evidence type="ECO:0000313" key="3">
    <source>
        <dbReference type="Proteomes" id="UP000306602"/>
    </source>
</evidence>
<sequence length="128" mass="14289">MTRLPLICAVALFPSVAFAAATPAELMAKLLVAGDLADACPHYVQRKGGGTQEDFISNGVIQIINENDVTMSDLARVTQEIDLDRMYLMKREELERRGVDIENTQRLCFFALQIVGGNDDIGRYLERR</sequence>
<keyword evidence="3" id="KW-1185">Reference proteome</keyword>
<feature type="chain" id="PRO_5020184110" evidence="1">
    <location>
        <begin position="20"/>
        <end position="128"/>
    </location>
</feature>
<evidence type="ECO:0000313" key="2">
    <source>
        <dbReference type="EMBL" id="THH38991.1"/>
    </source>
</evidence>
<dbReference type="RefSeq" id="WP_136461910.1">
    <property type="nucleotide sequence ID" value="NZ_SRKY01000001.1"/>
</dbReference>